<evidence type="ECO:0000313" key="3">
    <source>
        <dbReference type="Proteomes" id="UP001642540"/>
    </source>
</evidence>
<dbReference type="Proteomes" id="UP001642540">
    <property type="component" value="Unassembled WGS sequence"/>
</dbReference>
<accession>A0ABP1RHJ3</accession>
<dbReference type="PROSITE" id="PS00028">
    <property type="entry name" value="ZINC_FINGER_C2H2_1"/>
    <property type="match status" value="1"/>
</dbReference>
<gene>
    <name evidence="2" type="ORF">ODALV1_LOCUS22245</name>
</gene>
<proteinExistence type="predicted"/>
<reference evidence="2 3" key="1">
    <citation type="submission" date="2024-08" db="EMBL/GenBank/DDBJ databases">
        <authorList>
            <person name="Cucini C."/>
            <person name="Frati F."/>
        </authorList>
    </citation>
    <scope>NUCLEOTIDE SEQUENCE [LARGE SCALE GENOMIC DNA]</scope>
</reference>
<comment type="caution">
    <text evidence="2">The sequence shown here is derived from an EMBL/GenBank/DDBJ whole genome shotgun (WGS) entry which is preliminary data.</text>
</comment>
<name>A0ABP1RHJ3_9HEXA</name>
<keyword evidence="3" id="KW-1185">Reference proteome</keyword>
<organism evidence="2 3">
    <name type="scientific">Orchesella dallaii</name>
    <dbReference type="NCBI Taxonomy" id="48710"/>
    <lineage>
        <taxon>Eukaryota</taxon>
        <taxon>Metazoa</taxon>
        <taxon>Ecdysozoa</taxon>
        <taxon>Arthropoda</taxon>
        <taxon>Hexapoda</taxon>
        <taxon>Collembola</taxon>
        <taxon>Entomobryomorpha</taxon>
        <taxon>Entomobryoidea</taxon>
        <taxon>Orchesellidae</taxon>
        <taxon>Orchesellinae</taxon>
        <taxon>Orchesella</taxon>
    </lineage>
</organism>
<sequence length="155" mass="17805">MHVRVLECLMCQRGFGTRKEWLSHLLETYHQSKARAQISRWGQSEKECALIVFSSFPIASIELLHFFSNGSMDLVTDFVWFESHPKVGVVQFESKCKLDEIFSICGAPEIRVNNQLLQVKRAGECLLLEWQALIPFQVDSELQEDPTSEVTEDGR</sequence>
<dbReference type="InterPro" id="IPR013087">
    <property type="entry name" value="Znf_C2H2_type"/>
</dbReference>
<protein>
    <recommendedName>
        <fullName evidence="1">C2H2-type domain-containing protein</fullName>
    </recommendedName>
</protein>
<evidence type="ECO:0000259" key="1">
    <source>
        <dbReference type="PROSITE" id="PS00028"/>
    </source>
</evidence>
<feature type="domain" description="C2H2-type" evidence="1">
    <location>
        <begin position="8"/>
        <end position="30"/>
    </location>
</feature>
<evidence type="ECO:0000313" key="2">
    <source>
        <dbReference type="EMBL" id="CAL8128455.1"/>
    </source>
</evidence>
<dbReference type="EMBL" id="CAXLJM020000075">
    <property type="protein sequence ID" value="CAL8128455.1"/>
    <property type="molecule type" value="Genomic_DNA"/>
</dbReference>